<protein>
    <submittedName>
        <fullName evidence="1">Unannotated protein</fullName>
    </submittedName>
</protein>
<sequence>MRRTLIATLVISCGLLSSLPSAVASNKPGAACKRVDEVVQSGSQKLICQQSNKRLIWVTSTDVTTYAFGPAGRIAYRYINGKQERQSRFGDWLKSDSRKSKSVDPIRAAAYRSIRALPVDPQHKNISFDYIIRPSYPNEVAAIIKAQSTEFAKRLSPIIDKKVTIKLILVTEKDQGYINSELPKIVPMENWQGALGNIKDYDTLEKFYSRSGTGGGTASFLPELGYGYYIGHTSSLAKLNTFWPEIAPHEMTHILQGIFTNGFNGSYPEGDPRAKWHGHFIEGSANTFGMALGFDQLGWYSDEMDLLLRNTMRAFNSEYPMKNVNDALALINAIEKRQTQAQGELSYAAGQFVWEYFVGKYGAEKYIELLRNISKTDSFSQNIKMTIKIDKSEFYRGAAEYLLASWKRLG</sequence>
<organism evidence="1">
    <name type="scientific">freshwater metagenome</name>
    <dbReference type="NCBI Taxonomy" id="449393"/>
    <lineage>
        <taxon>unclassified sequences</taxon>
        <taxon>metagenomes</taxon>
        <taxon>ecological metagenomes</taxon>
    </lineage>
</organism>
<dbReference type="AlphaFoldDB" id="A0A6J6KC78"/>
<name>A0A6J6KC78_9ZZZZ</name>
<dbReference type="EMBL" id="CAEZVZ010000098">
    <property type="protein sequence ID" value="CAB4645814.1"/>
    <property type="molecule type" value="Genomic_DNA"/>
</dbReference>
<gene>
    <name evidence="1" type="ORF">UFOPK2162_00755</name>
</gene>
<accession>A0A6J6KC78</accession>
<evidence type="ECO:0000313" key="1">
    <source>
        <dbReference type="EMBL" id="CAB4645814.1"/>
    </source>
</evidence>
<proteinExistence type="predicted"/>
<reference evidence="1" key="1">
    <citation type="submission" date="2020-05" db="EMBL/GenBank/DDBJ databases">
        <authorList>
            <person name="Chiriac C."/>
            <person name="Salcher M."/>
            <person name="Ghai R."/>
            <person name="Kavagutti S V."/>
        </authorList>
    </citation>
    <scope>NUCLEOTIDE SEQUENCE</scope>
</reference>